<sequence>MKLVLACLAVLFLASVLARPGKSKKQSAGDAFEDAGITELLNIQAPTNWLKVKYGSIEVKRGNDIYPGDTIEQPTITFDQADPDTYYAWFLLDPNYNNYSAKDKKPYKASLFALYVNIKNMNINAADALAKYLCPNPRPGTGEHYYVHLLWEQQEKIDVSSCDMPDYETDQRYPFNLTEFISQYNLSDEPAAGNFHTASFPDDLQEVCEEGGYC</sequence>
<accession>A0A6J1NL24</accession>
<dbReference type="GeneID" id="112052688"/>
<gene>
    <name evidence="3" type="primary">LOC112052688</name>
</gene>
<keyword evidence="2" id="KW-1185">Reference proteome</keyword>
<dbReference type="SUPFAM" id="SSF49777">
    <property type="entry name" value="PEBP-like"/>
    <property type="match status" value="1"/>
</dbReference>
<name>A0A6J1NL24_BICAN</name>
<dbReference type="PANTHER" id="PTHR11362:SF82">
    <property type="entry name" value="PHOSPHATIDYLETHANOLAMINE-BINDING PROTEIN 4"/>
    <property type="match status" value="1"/>
</dbReference>
<reference evidence="3" key="1">
    <citation type="submission" date="2025-08" db="UniProtKB">
        <authorList>
            <consortium name="RefSeq"/>
        </authorList>
    </citation>
    <scope>IDENTIFICATION</scope>
</reference>
<proteinExistence type="predicted"/>
<dbReference type="PANTHER" id="PTHR11362">
    <property type="entry name" value="PHOSPHATIDYLETHANOLAMINE-BINDING PROTEIN"/>
    <property type="match status" value="1"/>
</dbReference>
<dbReference type="Pfam" id="PF01161">
    <property type="entry name" value="PBP"/>
    <property type="match status" value="1"/>
</dbReference>
<dbReference type="Proteomes" id="UP001652582">
    <property type="component" value="Chromosome 20"/>
</dbReference>
<dbReference type="KEGG" id="bany:112052688"/>
<dbReference type="RefSeq" id="XP_023947634.1">
    <property type="nucleotide sequence ID" value="XM_024091866.2"/>
</dbReference>
<dbReference type="Gene3D" id="3.90.280.10">
    <property type="entry name" value="PEBP-like"/>
    <property type="match status" value="1"/>
</dbReference>
<dbReference type="InterPro" id="IPR035810">
    <property type="entry name" value="PEBP_euk"/>
</dbReference>
<feature type="signal peptide" evidence="1">
    <location>
        <begin position="1"/>
        <end position="18"/>
    </location>
</feature>
<protein>
    <submittedName>
        <fullName evidence="3">Phosphatidylethanolamine-binding protein homolog F40A3.3-like</fullName>
    </submittedName>
</protein>
<evidence type="ECO:0000256" key="1">
    <source>
        <dbReference type="SAM" id="SignalP"/>
    </source>
</evidence>
<dbReference type="CDD" id="cd00866">
    <property type="entry name" value="PEBP_euk"/>
    <property type="match status" value="1"/>
</dbReference>
<evidence type="ECO:0000313" key="3">
    <source>
        <dbReference type="RefSeq" id="XP_023947634.1"/>
    </source>
</evidence>
<feature type="chain" id="PRO_5026755589" evidence="1">
    <location>
        <begin position="19"/>
        <end position="214"/>
    </location>
</feature>
<dbReference type="InterPro" id="IPR036610">
    <property type="entry name" value="PEBP-like_sf"/>
</dbReference>
<keyword evidence="1" id="KW-0732">Signal</keyword>
<dbReference type="InterPro" id="IPR008914">
    <property type="entry name" value="PEBP"/>
</dbReference>
<evidence type="ECO:0000313" key="2">
    <source>
        <dbReference type="Proteomes" id="UP001652582"/>
    </source>
</evidence>
<organism evidence="2 3">
    <name type="scientific">Bicyclus anynana</name>
    <name type="common">Squinting bush brown butterfly</name>
    <dbReference type="NCBI Taxonomy" id="110368"/>
    <lineage>
        <taxon>Eukaryota</taxon>
        <taxon>Metazoa</taxon>
        <taxon>Ecdysozoa</taxon>
        <taxon>Arthropoda</taxon>
        <taxon>Hexapoda</taxon>
        <taxon>Insecta</taxon>
        <taxon>Pterygota</taxon>
        <taxon>Neoptera</taxon>
        <taxon>Endopterygota</taxon>
        <taxon>Lepidoptera</taxon>
        <taxon>Glossata</taxon>
        <taxon>Ditrysia</taxon>
        <taxon>Papilionoidea</taxon>
        <taxon>Nymphalidae</taxon>
        <taxon>Satyrinae</taxon>
        <taxon>Satyrini</taxon>
        <taxon>Mycalesina</taxon>
        <taxon>Bicyclus</taxon>
    </lineage>
</organism>
<dbReference type="AlphaFoldDB" id="A0A6J1NL24"/>
<dbReference type="OrthoDB" id="2506647at2759"/>